<evidence type="ECO:0000256" key="9">
    <source>
        <dbReference type="SAM" id="MobiDB-lite"/>
    </source>
</evidence>
<feature type="compositionally biased region" description="Basic and acidic residues" evidence="9">
    <location>
        <begin position="160"/>
        <end position="178"/>
    </location>
</feature>
<evidence type="ECO:0000259" key="10">
    <source>
        <dbReference type="PROSITE" id="PS50011"/>
    </source>
</evidence>
<evidence type="ECO:0000259" key="11">
    <source>
        <dbReference type="PROSITE" id="PS51285"/>
    </source>
</evidence>
<gene>
    <name evidence="12" type="ORF">MPDQ_002839</name>
</gene>
<dbReference type="InterPro" id="IPR000719">
    <property type="entry name" value="Prot_kinase_dom"/>
</dbReference>
<dbReference type="InterPro" id="IPR000961">
    <property type="entry name" value="AGC-kinase_C"/>
</dbReference>
<dbReference type="SUPFAM" id="SSF56112">
    <property type="entry name" value="Protein kinase-like (PK-like)"/>
    <property type="match status" value="1"/>
</dbReference>
<keyword evidence="4" id="KW-0547">Nucleotide-binding</keyword>
<protein>
    <recommendedName>
        <fullName evidence="1">non-specific serine/threonine protein kinase</fullName>
        <ecNumber evidence="1">2.7.11.1</ecNumber>
    </recommendedName>
</protein>
<proteinExistence type="predicted"/>
<feature type="region of interest" description="Disordered" evidence="9">
    <location>
        <begin position="1"/>
        <end position="43"/>
    </location>
</feature>
<accession>A0A507QJT4</accession>
<dbReference type="EMBL" id="VIFY01000191">
    <property type="protein sequence ID" value="TQB68769.1"/>
    <property type="molecule type" value="Genomic_DNA"/>
</dbReference>
<dbReference type="GO" id="GO:0035556">
    <property type="term" value="P:intracellular signal transduction"/>
    <property type="evidence" value="ECO:0007669"/>
    <property type="project" value="TreeGrafter"/>
</dbReference>
<dbReference type="Proteomes" id="UP000319663">
    <property type="component" value="Unassembled WGS sequence"/>
</dbReference>
<sequence>MNVDSTADRNPQTTISFSMSNKAARIDGTSPQSTNDATAAHGSFPDIATLKKAGKEGIKVRLRRGSSKLLSFLGFRPFAALDAFGTQSGNASNPEEFDDSFHQFFSGSKAARSARKSTSPIRQGNVPVASRSGNSQRRSSDRLLESLTSPTHRQQGSQRNQEHKSQSQRITAHEDKRPSVIPGFPRSQSSPGLADLFSRKLSVAFGYPTIIRRTNLQKRPNIPVVDYSITALNPGNSQSDSTNGSSNPSTTPSGSGGSPVNRPSTLPTSEGPSVSPDRSKDLENNIEERTKRSRWNYETNEDIGLVEGTSHVSPSIVTVETVAAAKIFFETYFNLLFSSKDPRFQRQCALESHMYSLPLTEEEQIRTRNNWLTQERDYLRQCRILKTRSNRVRRGTAVSLAGYEVVKVLGKGSFGVVRLVKEKRGSESENAISEKEDPSIQRGELSNVKTTTLDALRSAVDSTKRCRRRILSSTNKEVFAMKVIRKSNMIRNAQEGHLRAERDFLVASENSRWIVPLVASFQDTDNLYLIMDFMVGGDFLGLLLRKKILFEQEARWYLAEIVLCVEEAHRLGWIHRDIKPDNFLISASGHLKISDFGLAFDGHWSHNQAYYENHRQSLMKKLGIRVDGDELDRKEAAERVLTKKKRRDEDELVCEPPTAGVLGWRDMNERRRFARSVVGTSQYMAPEVIQGRSYDGRCDWWSVGIILYECLYGFTPFAHHDRQGTKFKIMHHLQTLRFPAESTSDRLVSAEAIDLISQLLQEKEYRLCSSKYRLNDTNSRSTARNLFYWPCQPVRHHEGYYVYADDAADIKSHPFFRGIKWSRHHLSRPPWIPKVRGWEDTRYFDDNFDAEQALAADDENSAATNTDQETDAETALEEPVPDEATKPCGNDTSTAKASTAKVQKKPKEKKRPRDKILRDERVGKAVLEMRKGGSFLGYTYRRPKPAIMALSSERGRPFLARGQMEELFGY</sequence>
<dbReference type="InterPro" id="IPR059233">
    <property type="entry name" value="MobB_NdrA/B/Cbk1"/>
</dbReference>
<evidence type="ECO:0000256" key="6">
    <source>
        <dbReference type="ARBA" id="ARBA00022840"/>
    </source>
</evidence>
<dbReference type="EC" id="2.7.11.1" evidence="1"/>
<dbReference type="SMART" id="SM00220">
    <property type="entry name" value="S_TKc"/>
    <property type="match status" value="1"/>
</dbReference>
<feature type="region of interest" description="Disordered" evidence="9">
    <location>
        <begin position="855"/>
        <end position="918"/>
    </location>
</feature>
<organism evidence="12 13">
    <name type="scientific">Monascus purpureus</name>
    <name type="common">Red mold</name>
    <name type="synonym">Monascus anka</name>
    <dbReference type="NCBI Taxonomy" id="5098"/>
    <lineage>
        <taxon>Eukaryota</taxon>
        <taxon>Fungi</taxon>
        <taxon>Dikarya</taxon>
        <taxon>Ascomycota</taxon>
        <taxon>Pezizomycotina</taxon>
        <taxon>Eurotiomycetes</taxon>
        <taxon>Eurotiomycetidae</taxon>
        <taxon>Eurotiales</taxon>
        <taxon>Aspergillaceae</taxon>
        <taxon>Monascus</taxon>
    </lineage>
</organism>
<feature type="compositionally biased region" description="Acidic residues" evidence="9">
    <location>
        <begin position="868"/>
        <end position="881"/>
    </location>
</feature>
<evidence type="ECO:0000313" key="13">
    <source>
        <dbReference type="Proteomes" id="UP000319663"/>
    </source>
</evidence>
<dbReference type="Gene3D" id="3.30.200.20">
    <property type="entry name" value="Phosphorylase Kinase, domain 1"/>
    <property type="match status" value="3"/>
</dbReference>
<keyword evidence="2" id="KW-0723">Serine/threonine-protein kinase</keyword>
<keyword evidence="3" id="KW-0808">Transferase</keyword>
<evidence type="ECO:0000313" key="12">
    <source>
        <dbReference type="EMBL" id="TQB68769.1"/>
    </source>
</evidence>
<dbReference type="Pfam" id="PF00069">
    <property type="entry name" value="Pkinase"/>
    <property type="match status" value="2"/>
</dbReference>
<evidence type="ECO:0000256" key="2">
    <source>
        <dbReference type="ARBA" id="ARBA00022527"/>
    </source>
</evidence>
<feature type="domain" description="AGC-kinase C-terminal" evidence="11">
    <location>
        <begin position="817"/>
        <end position="950"/>
    </location>
</feature>
<keyword evidence="5" id="KW-0418">Kinase</keyword>
<feature type="compositionally biased region" description="Low complexity" evidence="9">
    <location>
        <begin position="235"/>
        <end position="253"/>
    </location>
</feature>
<feature type="compositionally biased region" description="Basic and acidic residues" evidence="9">
    <location>
        <begin position="277"/>
        <end position="290"/>
    </location>
</feature>
<evidence type="ECO:0000256" key="3">
    <source>
        <dbReference type="ARBA" id="ARBA00022679"/>
    </source>
</evidence>
<evidence type="ECO:0000256" key="8">
    <source>
        <dbReference type="ARBA" id="ARBA00048679"/>
    </source>
</evidence>
<evidence type="ECO:0000256" key="4">
    <source>
        <dbReference type="ARBA" id="ARBA00022741"/>
    </source>
</evidence>
<dbReference type="PROSITE" id="PS51285">
    <property type="entry name" value="AGC_KINASE_CTER"/>
    <property type="match status" value="1"/>
</dbReference>
<comment type="catalytic activity">
    <reaction evidence="7">
        <text>L-threonyl-[protein] + ATP = O-phospho-L-threonyl-[protein] + ADP + H(+)</text>
        <dbReference type="Rhea" id="RHEA:46608"/>
        <dbReference type="Rhea" id="RHEA-COMP:11060"/>
        <dbReference type="Rhea" id="RHEA-COMP:11605"/>
        <dbReference type="ChEBI" id="CHEBI:15378"/>
        <dbReference type="ChEBI" id="CHEBI:30013"/>
        <dbReference type="ChEBI" id="CHEBI:30616"/>
        <dbReference type="ChEBI" id="CHEBI:61977"/>
        <dbReference type="ChEBI" id="CHEBI:456216"/>
        <dbReference type="EC" id="2.7.11.1"/>
    </reaction>
</comment>
<dbReference type="GO" id="GO:0005524">
    <property type="term" value="F:ATP binding"/>
    <property type="evidence" value="ECO:0007669"/>
    <property type="project" value="UniProtKB-KW"/>
</dbReference>
<feature type="compositionally biased region" description="Polar residues" evidence="9">
    <location>
        <begin position="261"/>
        <end position="272"/>
    </location>
</feature>
<dbReference type="PANTHER" id="PTHR24356">
    <property type="entry name" value="SERINE/THREONINE-PROTEIN KINASE"/>
    <property type="match status" value="1"/>
</dbReference>
<feature type="compositionally biased region" description="Basic residues" evidence="9">
    <location>
        <begin position="902"/>
        <end position="913"/>
    </location>
</feature>
<dbReference type="OrthoDB" id="3638488at2759"/>
<feature type="region of interest" description="Disordered" evidence="9">
    <location>
        <begin position="233"/>
        <end position="293"/>
    </location>
</feature>
<keyword evidence="6" id="KW-0067">ATP-binding</keyword>
<dbReference type="PANTHER" id="PTHR24356:SF400">
    <property type="entry name" value="SERINE_THREONINE-PROTEIN KINASE CBK1"/>
    <property type="match status" value="1"/>
</dbReference>
<reference evidence="12 13" key="1">
    <citation type="submission" date="2019-06" db="EMBL/GenBank/DDBJ databases">
        <title>Wine fermentation using esterase from Monascus purpureus.</title>
        <authorList>
            <person name="Geng C."/>
            <person name="Zhang Y."/>
        </authorList>
    </citation>
    <scope>NUCLEOTIDE SEQUENCE [LARGE SCALE GENOMIC DNA]</scope>
    <source>
        <strain evidence="12">HQ1</strain>
    </source>
</reference>
<feature type="domain" description="Protein kinase" evidence="10">
    <location>
        <begin position="403"/>
        <end position="816"/>
    </location>
</feature>
<comment type="caution">
    <text evidence="12">The sequence shown here is derived from an EMBL/GenBank/DDBJ whole genome shotgun (WGS) entry which is preliminary data.</text>
</comment>
<evidence type="ECO:0000256" key="1">
    <source>
        <dbReference type="ARBA" id="ARBA00012513"/>
    </source>
</evidence>
<dbReference type="AlphaFoldDB" id="A0A507QJT4"/>
<feature type="compositionally biased region" description="Polar residues" evidence="9">
    <location>
        <begin position="1"/>
        <end position="21"/>
    </location>
</feature>
<feature type="compositionally biased region" description="Polar residues" evidence="9">
    <location>
        <begin position="146"/>
        <end position="159"/>
    </location>
</feature>
<dbReference type="GO" id="GO:0004674">
    <property type="term" value="F:protein serine/threonine kinase activity"/>
    <property type="evidence" value="ECO:0007669"/>
    <property type="project" value="UniProtKB-KW"/>
</dbReference>
<keyword evidence="13" id="KW-1185">Reference proteome</keyword>
<dbReference type="InterPro" id="IPR011009">
    <property type="entry name" value="Kinase-like_dom_sf"/>
</dbReference>
<comment type="catalytic activity">
    <reaction evidence="8">
        <text>L-seryl-[protein] + ATP = O-phospho-L-seryl-[protein] + ADP + H(+)</text>
        <dbReference type="Rhea" id="RHEA:17989"/>
        <dbReference type="Rhea" id="RHEA-COMP:9863"/>
        <dbReference type="Rhea" id="RHEA-COMP:11604"/>
        <dbReference type="ChEBI" id="CHEBI:15378"/>
        <dbReference type="ChEBI" id="CHEBI:29999"/>
        <dbReference type="ChEBI" id="CHEBI:30616"/>
        <dbReference type="ChEBI" id="CHEBI:83421"/>
        <dbReference type="ChEBI" id="CHEBI:456216"/>
        <dbReference type="EC" id="2.7.11.1"/>
    </reaction>
</comment>
<dbReference type="CDD" id="cd21742">
    <property type="entry name" value="MobB_NDR_LATS-like"/>
    <property type="match status" value="1"/>
</dbReference>
<name>A0A507QJT4_MONPU</name>
<evidence type="ECO:0000256" key="5">
    <source>
        <dbReference type="ARBA" id="ARBA00022777"/>
    </source>
</evidence>
<dbReference type="PROSITE" id="PS50011">
    <property type="entry name" value="PROTEIN_KINASE_DOM"/>
    <property type="match status" value="1"/>
</dbReference>
<feature type="region of interest" description="Disordered" evidence="9">
    <location>
        <begin position="108"/>
        <end position="192"/>
    </location>
</feature>
<dbReference type="Gene3D" id="1.10.510.10">
    <property type="entry name" value="Transferase(Phosphotransferase) domain 1"/>
    <property type="match status" value="3"/>
</dbReference>
<dbReference type="STRING" id="5098.A0A507QJT4"/>
<evidence type="ECO:0000256" key="7">
    <source>
        <dbReference type="ARBA" id="ARBA00047899"/>
    </source>
</evidence>
<dbReference type="InterPro" id="IPR050236">
    <property type="entry name" value="Ser_Thr_kinase_AGC"/>
</dbReference>